<keyword evidence="3" id="KW-0862">Zinc</keyword>
<keyword evidence="2" id="KW-0479">Metal-binding</keyword>
<dbReference type="InterPro" id="IPR001138">
    <property type="entry name" value="Zn2Cys6_DnaBD"/>
</dbReference>
<dbReference type="EMBL" id="QGMK01000014">
    <property type="protein sequence ID" value="TVY85310.1"/>
    <property type="molecule type" value="Genomic_DNA"/>
</dbReference>
<organism evidence="12 13">
    <name type="scientific">Lachnellula suecica</name>
    <dbReference type="NCBI Taxonomy" id="602035"/>
    <lineage>
        <taxon>Eukaryota</taxon>
        <taxon>Fungi</taxon>
        <taxon>Dikarya</taxon>
        <taxon>Ascomycota</taxon>
        <taxon>Pezizomycotina</taxon>
        <taxon>Leotiomycetes</taxon>
        <taxon>Helotiales</taxon>
        <taxon>Lachnaceae</taxon>
        <taxon>Lachnellula</taxon>
    </lineage>
</organism>
<accession>A0A8T9CMB5</accession>
<protein>
    <recommendedName>
        <fullName evidence="9">Transcriptional activator of proteases prtT</fullName>
    </recommendedName>
    <alternativeName>
        <fullName evidence="10">Zn(2)-C6 zinc finger-containing protein prtT</fullName>
    </alternativeName>
</protein>
<evidence type="ECO:0000313" key="12">
    <source>
        <dbReference type="EMBL" id="TVY85310.1"/>
    </source>
</evidence>
<evidence type="ECO:0000256" key="1">
    <source>
        <dbReference type="ARBA" id="ARBA00004123"/>
    </source>
</evidence>
<evidence type="ECO:0000256" key="7">
    <source>
        <dbReference type="ARBA" id="ARBA00023242"/>
    </source>
</evidence>
<comment type="subcellular location">
    <subcellularLocation>
        <location evidence="1">Nucleus</location>
    </subcellularLocation>
</comment>
<dbReference type="SMART" id="SM00066">
    <property type="entry name" value="GAL4"/>
    <property type="match status" value="1"/>
</dbReference>
<evidence type="ECO:0000256" key="5">
    <source>
        <dbReference type="ARBA" id="ARBA00023125"/>
    </source>
</evidence>
<evidence type="ECO:0000313" key="13">
    <source>
        <dbReference type="Proteomes" id="UP000469558"/>
    </source>
</evidence>
<dbReference type="PANTHER" id="PTHR31845:SF34">
    <property type="entry name" value="TRANSCRIPTIONAL ACTIVATOR OF PROTEASES PRTT"/>
    <property type="match status" value="1"/>
</dbReference>
<dbReference type="AlphaFoldDB" id="A0A8T9CMB5"/>
<keyword evidence="13" id="KW-1185">Reference proteome</keyword>
<dbReference type="InterPro" id="IPR051089">
    <property type="entry name" value="prtT"/>
</dbReference>
<dbReference type="SUPFAM" id="SSF57701">
    <property type="entry name" value="Zn2/Cys6 DNA-binding domain"/>
    <property type="match status" value="1"/>
</dbReference>
<dbReference type="Proteomes" id="UP000469558">
    <property type="component" value="Unassembled WGS sequence"/>
</dbReference>
<keyword evidence="4" id="KW-0805">Transcription regulation</keyword>
<dbReference type="PANTHER" id="PTHR31845">
    <property type="entry name" value="FINGER DOMAIN PROTEIN, PUTATIVE-RELATED"/>
    <property type="match status" value="1"/>
</dbReference>
<dbReference type="InterPro" id="IPR036864">
    <property type="entry name" value="Zn2-C6_fun-type_DNA-bd_sf"/>
</dbReference>
<dbReference type="PROSITE" id="PS00463">
    <property type="entry name" value="ZN2_CY6_FUNGAL_1"/>
    <property type="match status" value="1"/>
</dbReference>
<name>A0A8T9CMB5_9HELO</name>
<feature type="domain" description="Zn(2)-C6 fungal-type" evidence="11">
    <location>
        <begin position="11"/>
        <end position="44"/>
    </location>
</feature>
<proteinExistence type="inferred from homology"/>
<keyword evidence="6" id="KW-0804">Transcription</keyword>
<comment type="similarity">
    <text evidence="8">Belongs to the prtT family.</text>
</comment>
<dbReference type="GO" id="GO:0000976">
    <property type="term" value="F:transcription cis-regulatory region binding"/>
    <property type="evidence" value="ECO:0007669"/>
    <property type="project" value="TreeGrafter"/>
</dbReference>
<keyword evidence="5" id="KW-0238">DNA-binding</keyword>
<gene>
    <name evidence="12" type="ORF">LSUE1_G000200</name>
</gene>
<evidence type="ECO:0000259" key="11">
    <source>
        <dbReference type="PROSITE" id="PS50048"/>
    </source>
</evidence>
<evidence type="ECO:0000256" key="6">
    <source>
        <dbReference type="ARBA" id="ARBA00023163"/>
    </source>
</evidence>
<keyword evidence="7" id="KW-0539">Nucleus</keyword>
<dbReference type="PROSITE" id="PS50048">
    <property type="entry name" value="ZN2_CY6_FUNGAL_2"/>
    <property type="match status" value="1"/>
</dbReference>
<sequence length="560" mass="62437">MPPDRGRASRACATCRKIKTRCYEPENPARGCLRCDRLEQPCSLSVNAVQRDLVESGHLGAATIGSSQDDRLEKTVSELVARMDQNATQGAPLGNPRQIAMVASPRQPDLRVLTERTTSTAAPVFLIRDVASEIGVRQPSSPEEQFASSQSPSDIISKGFMSSQEAAMLLELFQEHYGRWVCFQPKSSPKALLTEIRTSPLLICACCLIAVRHTTQDSASKLAPRLFEEAKKLLSTSLLVVPQTIDFFQATVIMSMWSTTIGQVPMSIDSWLVSGFALQHALAAPDLFGPMSITGHSNAMRKSNLDRMCIYNHLCLVHLQCRDILGSDQATNFETRMVAEINLYWIIYESCSSSSLDLPKTQKLLQEWKNEWRFLFDQPRSQFVQMGFHFAQLLTYDQSLKSRSAAVRESLLSEMVSNSVAIINQAIGTADDRTRHLSDHIYHIITFSAVTLCRLLNMYEQQLSALHNISELDTLILSLVTWLHSIGLPCHAGHTLGDVVSGFHAKLRPNSHPSPYAIPWTADDDLALYFPELLGVESFDFQNSNLLPNWEPYAQGSAYQ</sequence>
<dbReference type="GO" id="GO:0000981">
    <property type="term" value="F:DNA-binding transcription factor activity, RNA polymerase II-specific"/>
    <property type="evidence" value="ECO:0007669"/>
    <property type="project" value="InterPro"/>
</dbReference>
<dbReference type="CDD" id="cd00067">
    <property type="entry name" value="GAL4"/>
    <property type="match status" value="1"/>
</dbReference>
<evidence type="ECO:0000256" key="10">
    <source>
        <dbReference type="ARBA" id="ARBA00042461"/>
    </source>
</evidence>
<reference evidence="12 13" key="1">
    <citation type="submission" date="2018-05" db="EMBL/GenBank/DDBJ databases">
        <title>Genome sequencing and assembly of the regulated plant pathogen Lachnellula willkommii and related sister species for the development of diagnostic species identification markers.</title>
        <authorList>
            <person name="Giroux E."/>
            <person name="Bilodeau G."/>
        </authorList>
    </citation>
    <scope>NUCLEOTIDE SEQUENCE [LARGE SCALE GENOMIC DNA]</scope>
    <source>
        <strain evidence="12 13">CBS 268.59</strain>
    </source>
</reference>
<dbReference type="OrthoDB" id="2595934at2759"/>
<dbReference type="GO" id="GO:0008270">
    <property type="term" value="F:zinc ion binding"/>
    <property type="evidence" value="ECO:0007669"/>
    <property type="project" value="InterPro"/>
</dbReference>
<evidence type="ECO:0000256" key="9">
    <source>
        <dbReference type="ARBA" id="ARBA00041135"/>
    </source>
</evidence>
<evidence type="ECO:0000256" key="2">
    <source>
        <dbReference type="ARBA" id="ARBA00022723"/>
    </source>
</evidence>
<dbReference type="Pfam" id="PF00172">
    <property type="entry name" value="Zn_clus"/>
    <property type="match status" value="1"/>
</dbReference>
<evidence type="ECO:0000256" key="4">
    <source>
        <dbReference type="ARBA" id="ARBA00023015"/>
    </source>
</evidence>
<dbReference type="Gene3D" id="4.10.240.10">
    <property type="entry name" value="Zn(2)-C6 fungal-type DNA-binding domain"/>
    <property type="match status" value="1"/>
</dbReference>
<comment type="caution">
    <text evidence="12">The sequence shown here is derived from an EMBL/GenBank/DDBJ whole genome shotgun (WGS) entry which is preliminary data.</text>
</comment>
<dbReference type="GO" id="GO:0005634">
    <property type="term" value="C:nucleus"/>
    <property type="evidence" value="ECO:0007669"/>
    <property type="project" value="UniProtKB-SubCell"/>
</dbReference>
<evidence type="ECO:0000256" key="8">
    <source>
        <dbReference type="ARBA" id="ARBA00038134"/>
    </source>
</evidence>
<evidence type="ECO:0000256" key="3">
    <source>
        <dbReference type="ARBA" id="ARBA00022833"/>
    </source>
</evidence>